<accession>A0ABV8F434</accession>
<sequence length="250" mass="26605">MKDRVVRAVGAGLAAVSEKAARLRHGRPLHPDGLVLHAALRLRGVSPQMGAAFLDEPMTLTGVARLSRAAGLPPPLPDILGLAVRWSAAGLPGDTGEGVCDLLLATTGHTVLGRRALRPTRRWAPGMYGSLLSFALDGRNRKVLLGAVARSSWASWADLDELALAVEREPLVLDLVVAHPLTPWRRFGLLELTGPPLPDSAAPMRFDPARHPIPGLPPAGVMQRVRGPVYAAAQRVPQAGVRDRDRVTPG</sequence>
<name>A0ABV8F434_9ACTN</name>
<reference evidence="2" key="1">
    <citation type="journal article" date="2019" name="Int. J. Syst. Evol. Microbiol.">
        <title>The Global Catalogue of Microorganisms (GCM) 10K type strain sequencing project: providing services to taxonomists for standard genome sequencing and annotation.</title>
        <authorList>
            <consortium name="The Broad Institute Genomics Platform"/>
            <consortium name="The Broad Institute Genome Sequencing Center for Infectious Disease"/>
            <person name="Wu L."/>
            <person name="Ma J."/>
        </authorList>
    </citation>
    <scope>NUCLEOTIDE SEQUENCE [LARGE SCALE GENOMIC DNA]</scope>
    <source>
        <strain evidence="2">TBRC 7912</strain>
    </source>
</reference>
<evidence type="ECO:0000313" key="2">
    <source>
        <dbReference type="Proteomes" id="UP001595698"/>
    </source>
</evidence>
<protein>
    <recommendedName>
        <fullName evidence="3">Phosphodiesterase</fullName>
    </recommendedName>
</protein>
<dbReference type="EMBL" id="JBHSBC010000022">
    <property type="protein sequence ID" value="MFC3983004.1"/>
    <property type="molecule type" value="Genomic_DNA"/>
</dbReference>
<keyword evidence="2" id="KW-1185">Reference proteome</keyword>
<proteinExistence type="predicted"/>
<dbReference type="RefSeq" id="WP_386191800.1">
    <property type="nucleotide sequence ID" value="NZ_JBHSBC010000022.1"/>
</dbReference>
<organism evidence="1 2">
    <name type="scientific">Streptosporangium jomthongense</name>
    <dbReference type="NCBI Taxonomy" id="1193683"/>
    <lineage>
        <taxon>Bacteria</taxon>
        <taxon>Bacillati</taxon>
        <taxon>Actinomycetota</taxon>
        <taxon>Actinomycetes</taxon>
        <taxon>Streptosporangiales</taxon>
        <taxon>Streptosporangiaceae</taxon>
        <taxon>Streptosporangium</taxon>
    </lineage>
</organism>
<comment type="caution">
    <text evidence="1">The sequence shown here is derived from an EMBL/GenBank/DDBJ whole genome shotgun (WGS) entry which is preliminary data.</text>
</comment>
<evidence type="ECO:0000313" key="1">
    <source>
        <dbReference type="EMBL" id="MFC3983004.1"/>
    </source>
</evidence>
<gene>
    <name evidence="1" type="ORF">ACFOYY_22930</name>
</gene>
<dbReference type="Proteomes" id="UP001595698">
    <property type="component" value="Unassembled WGS sequence"/>
</dbReference>
<evidence type="ECO:0008006" key="3">
    <source>
        <dbReference type="Google" id="ProtNLM"/>
    </source>
</evidence>